<feature type="domain" description="Myb-like" evidence="7">
    <location>
        <begin position="115"/>
        <end position="171"/>
    </location>
</feature>
<keyword evidence="5" id="KW-0804">Transcription</keyword>
<comment type="similarity">
    <text evidence="2">Belongs to the MYB-CC family.</text>
</comment>
<dbReference type="Gene3D" id="1.10.10.60">
    <property type="entry name" value="Homeodomain-like"/>
    <property type="match status" value="1"/>
</dbReference>
<dbReference type="GO" id="GO:0005634">
    <property type="term" value="C:nucleus"/>
    <property type="evidence" value="ECO:0007669"/>
    <property type="project" value="UniProtKB-SubCell"/>
</dbReference>
<evidence type="ECO:0000313" key="10">
    <source>
        <dbReference type="Proteomes" id="UP000583929"/>
    </source>
</evidence>
<feature type="domain" description="MYB-CC type transcription factor LHEQLE-containing" evidence="8">
    <location>
        <begin position="212"/>
        <end position="248"/>
    </location>
</feature>
<proteinExistence type="inferred from homology"/>
<dbReference type="Pfam" id="PF14379">
    <property type="entry name" value="Myb_CC_LHEQLE"/>
    <property type="match status" value="1"/>
</dbReference>
<dbReference type="Proteomes" id="UP000583929">
    <property type="component" value="Unassembled WGS sequence"/>
</dbReference>
<accession>A0A7J6I636</accession>
<dbReference type="AlphaFoldDB" id="A0A7J6I636"/>
<dbReference type="GO" id="GO:0003677">
    <property type="term" value="F:DNA binding"/>
    <property type="evidence" value="ECO:0007669"/>
    <property type="project" value="InterPro"/>
</dbReference>
<keyword evidence="4" id="KW-0175">Coiled coil</keyword>
<comment type="subcellular location">
    <subcellularLocation>
        <location evidence="1">Nucleus</location>
    </subcellularLocation>
</comment>
<keyword evidence="10" id="KW-1185">Reference proteome</keyword>
<evidence type="ECO:0000313" key="9">
    <source>
        <dbReference type="EMBL" id="KAF4402488.1"/>
    </source>
</evidence>
<evidence type="ECO:0000256" key="2">
    <source>
        <dbReference type="ARBA" id="ARBA00006783"/>
    </source>
</evidence>
<dbReference type="InterPro" id="IPR006447">
    <property type="entry name" value="Myb_dom_plants"/>
</dbReference>
<protein>
    <submittedName>
        <fullName evidence="9">Uncharacterized protein</fullName>
    </submittedName>
</protein>
<dbReference type="InterPro" id="IPR009057">
    <property type="entry name" value="Homeodomain-like_sf"/>
</dbReference>
<evidence type="ECO:0000256" key="5">
    <source>
        <dbReference type="ARBA" id="ARBA00023163"/>
    </source>
</evidence>
<comment type="caution">
    <text evidence="9">The sequence shown here is derived from an EMBL/GenBank/DDBJ whole genome shotgun (WGS) entry which is preliminary data.</text>
</comment>
<evidence type="ECO:0000256" key="6">
    <source>
        <dbReference type="ARBA" id="ARBA00023242"/>
    </source>
</evidence>
<dbReference type="InterPro" id="IPR001005">
    <property type="entry name" value="SANT/Myb"/>
</dbReference>
<sequence length="299" mass="34662">MDSDQPNNISHHQNCIINYNGNVVPLFSELLEMCSSFQIPFFQSSTDHDDEANIINNSSHHQRVHEEDDQKVETCYSQEKDQKQYYSSSDQTVINSSELSCENVSGIIKSSGKQRLKWSQDLHHRFVECVNRLGGAQTYVVKEATPRGVLKLMNSKMLTIYHVKSHLQKYRCSKYFEEYTKGKVDNKRFTSCDTPQLDMKIGLIQITESIKQVNKRLQEQLEIQQDLQLMVEKQGKQLQMIFEHQKKTNKKFFMINSSKSPMQVINTTDPSLNTGHYFSIAEDSVVERLKRVLHSRTAT</sequence>
<dbReference type="InterPro" id="IPR046955">
    <property type="entry name" value="PHR1-like"/>
</dbReference>
<evidence type="ECO:0000256" key="4">
    <source>
        <dbReference type="ARBA" id="ARBA00023054"/>
    </source>
</evidence>
<dbReference type="EMBL" id="JAATIQ010000007">
    <property type="protein sequence ID" value="KAF4402488.1"/>
    <property type="molecule type" value="Genomic_DNA"/>
</dbReference>
<organism evidence="9 10">
    <name type="scientific">Cannabis sativa</name>
    <name type="common">Hemp</name>
    <name type="synonym">Marijuana</name>
    <dbReference type="NCBI Taxonomy" id="3483"/>
    <lineage>
        <taxon>Eukaryota</taxon>
        <taxon>Viridiplantae</taxon>
        <taxon>Streptophyta</taxon>
        <taxon>Embryophyta</taxon>
        <taxon>Tracheophyta</taxon>
        <taxon>Spermatophyta</taxon>
        <taxon>Magnoliopsida</taxon>
        <taxon>eudicotyledons</taxon>
        <taxon>Gunneridae</taxon>
        <taxon>Pentapetalae</taxon>
        <taxon>rosids</taxon>
        <taxon>fabids</taxon>
        <taxon>Rosales</taxon>
        <taxon>Cannabaceae</taxon>
        <taxon>Cannabis</taxon>
    </lineage>
</organism>
<dbReference type="SUPFAM" id="SSF46689">
    <property type="entry name" value="Homeodomain-like"/>
    <property type="match status" value="1"/>
</dbReference>
<evidence type="ECO:0000256" key="3">
    <source>
        <dbReference type="ARBA" id="ARBA00023015"/>
    </source>
</evidence>
<evidence type="ECO:0000259" key="7">
    <source>
        <dbReference type="Pfam" id="PF00249"/>
    </source>
</evidence>
<reference evidence="9 10" key="1">
    <citation type="journal article" date="2020" name="bioRxiv">
        <title>Sequence and annotation of 42 cannabis genomes reveals extensive copy number variation in cannabinoid synthesis and pathogen resistance genes.</title>
        <authorList>
            <person name="Mckernan K.J."/>
            <person name="Helbert Y."/>
            <person name="Kane L.T."/>
            <person name="Ebling H."/>
            <person name="Zhang L."/>
            <person name="Liu B."/>
            <person name="Eaton Z."/>
            <person name="Mclaughlin S."/>
            <person name="Kingan S."/>
            <person name="Baybayan P."/>
            <person name="Concepcion G."/>
            <person name="Jordan M."/>
            <person name="Riva A."/>
            <person name="Barbazuk W."/>
            <person name="Harkins T."/>
        </authorList>
    </citation>
    <scope>NUCLEOTIDE SEQUENCE [LARGE SCALE GENOMIC DNA]</scope>
    <source>
        <strain evidence="10">cv. Jamaican Lion 4</strain>
        <tissue evidence="9">Leaf</tissue>
    </source>
</reference>
<name>A0A7J6I636_CANSA</name>
<dbReference type="GO" id="GO:0003700">
    <property type="term" value="F:DNA-binding transcription factor activity"/>
    <property type="evidence" value="ECO:0007669"/>
    <property type="project" value="InterPro"/>
</dbReference>
<dbReference type="InterPro" id="IPR025756">
    <property type="entry name" value="Myb_CC_LHEQLE"/>
</dbReference>
<keyword evidence="6" id="KW-0539">Nucleus</keyword>
<dbReference type="Pfam" id="PF00249">
    <property type="entry name" value="Myb_DNA-binding"/>
    <property type="match status" value="1"/>
</dbReference>
<keyword evidence="3" id="KW-0805">Transcription regulation</keyword>
<dbReference type="PANTHER" id="PTHR31499:SF85">
    <property type="entry name" value="TRANSCRIPTION FACTOR MYB-RELATED FAMILY"/>
    <property type="match status" value="1"/>
</dbReference>
<gene>
    <name evidence="9" type="ORF">G4B88_012273</name>
</gene>
<evidence type="ECO:0000259" key="8">
    <source>
        <dbReference type="Pfam" id="PF14379"/>
    </source>
</evidence>
<evidence type="ECO:0000256" key="1">
    <source>
        <dbReference type="ARBA" id="ARBA00004123"/>
    </source>
</evidence>
<dbReference type="NCBIfam" id="TIGR01557">
    <property type="entry name" value="myb_SHAQKYF"/>
    <property type="match status" value="1"/>
</dbReference>
<dbReference type="PANTHER" id="PTHR31499">
    <property type="entry name" value="MYB FAMILY TRANSCRIPTION FACTOR PHL11"/>
    <property type="match status" value="1"/>
</dbReference>